<dbReference type="GO" id="GO:0015833">
    <property type="term" value="P:peptide transport"/>
    <property type="evidence" value="ECO:0007669"/>
    <property type="project" value="InterPro"/>
</dbReference>
<dbReference type="InterPro" id="IPR017871">
    <property type="entry name" value="ABC_transporter-like_CS"/>
</dbReference>
<name>A0A1H8UJ51_9PSEU</name>
<dbReference type="InterPro" id="IPR027417">
    <property type="entry name" value="P-loop_NTPase"/>
</dbReference>
<dbReference type="InterPro" id="IPR003593">
    <property type="entry name" value="AAA+_ATPase"/>
</dbReference>
<sequence>MSPVLRLEDLRTTIDVRDGVVRPVDGVTLEVGRGELLGLVGESGCGKTMTALSILRLLPTGGRVESGRILLGDDDLAAMTDPELRAVRGKRIGMVFQDPMTSLNPTIPIGKQVTEPLELHERVSRAKLRERAVEMLELVGLPDAKRRVDDYPHQLSGGMRQRVMIARALVCEPELLIADEPTTALDVTVQHQILELIDDLRRRLGMAVILVTHDLGVVAGRADRVAVMYAGRIAELTGTRSLFGNPRHPYTEALFEALPENAAESGEKLYSIPGLPPDLSDPPSGCRFAPRCRYATEECVAAEPPLDGEVEGHDYACFHPVGEPGLTEPSRVVRVHERGGAPADDGSGVEDAPLLEVEHLVKDFAVTRGAVLRRKAGTVSAVADVSFAVAAGETFGLVGESGCGKTTVGRSIVGLEEPTSGRIRIAGTELTSLRGKELQQRRRETHLVFQDPYASLDPRMRVGAVLAEPLEIHGVGTRATRARRARELLAEVGLPADAAARYPHEFSGGQRQRIGLARALALEPKLIVADEPVSALDVSIQAQILNLMNDLRSRHGLTYVFISHDLSVVRYLAQRIGVMYLGKLVEVGPAAEVHGRPRHPYTRGLIDTVPVADPWADGREGGVTGELPSALDPPSGCRFRTRCPFAQDVCAAEEPVLRTFGDGHQAACHFPIEHGPLEHNPLEQAATPVYQGENG</sequence>
<reference evidence="6 7" key="1">
    <citation type="submission" date="2016-10" db="EMBL/GenBank/DDBJ databases">
        <authorList>
            <person name="de Groot N.N."/>
        </authorList>
    </citation>
    <scope>NUCLEOTIDE SEQUENCE [LARGE SCALE GENOMIC DNA]</scope>
    <source>
        <strain evidence="6 7">DSM 44993</strain>
    </source>
</reference>
<dbReference type="InterPro" id="IPR003439">
    <property type="entry name" value="ABC_transporter-like_ATP-bd"/>
</dbReference>
<dbReference type="InterPro" id="IPR050319">
    <property type="entry name" value="ABC_transp_ATP-bind"/>
</dbReference>
<evidence type="ECO:0000259" key="5">
    <source>
        <dbReference type="PROSITE" id="PS50893"/>
    </source>
</evidence>
<proteinExistence type="inferred from homology"/>
<dbReference type="InterPro" id="IPR013563">
    <property type="entry name" value="Oligopep_ABC_C"/>
</dbReference>
<dbReference type="PROSITE" id="PS50893">
    <property type="entry name" value="ABC_TRANSPORTER_2"/>
    <property type="match status" value="2"/>
</dbReference>
<dbReference type="Pfam" id="PF00005">
    <property type="entry name" value="ABC_tran"/>
    <property type="match status" value="2"/>
</dbReference>
<organism evidence="6 7">
    <name type="scientific">Amycolatopsis saalfeldensis</name>
    <dbReference type="NCBI Taxonomy" id="394193"/>
    <lineage>
        <taxon>Bacteria</taxon>
        <taxon>Bacillati</taxon>
        <taxon>Actinomycetota</taxon>
        <taxon>Actinomycetes</taxon>
        <taxon>Pseudonocardiales</taxon>
        <taxon>Pseudonocardiaceae</taxon>
        <taxon>Amycolatopsis</taxon>
    </lineage>
</organism>
<gene>
    <name evidence="6" type="ORF">SAMN04489732_103280</name>
</gene>
<keyword evidence="3" id="KW-0547">Nucleotide-binding</keyword>
<dbReference type="NCBIfam" id="NF007739">
    <property type="entry name" value="PRK10419.1"/>
    <property type="match status" value="2"/>
</dbReference>
<dbReference type="GO" id="GO:0016887">
    <property type="term" value="F:ATP hydrolysis activity"/>
    <property type="evidence" value="ECO:0007669"/>
    <property type="project" value="InterPro"/>
</dbReference>
<dbReference type="PANTHER" id="PTHR43776">
    <property type="entry name" value="TRANSPORT ATP-BINDING PROTEIN"/>
    <property type="match status" value="1"/>
</dbReference>
<dbReference type="RefSeq" id="WP_091615360.1">
    <property type="nucleotide sequence ID" value="NZ_FOEF01000003.1"/>
</dbReference>
<dbReference type="SMART" id="SM00382">
    <property type="entry name" value="AAA"/>
    <property type="match status" value="2"/>
</dbReference>
<dbReference type="GO" id="GO:0005524">
    <property type="term" value="F:ATP binding"/>
    <property type="evidence" value="ECO:0007669"/>
    <property type="project" value="UniProtKB-KW"/>
</dbReference>
<dbReference type="Gene3D" id="3.40.50.300">
    <property type="entry name" value="P-loop containing nucleotide triphosphate hydrolases"/>
    <property type="match status" value="2"/>
</dbReference>
<dbReference type="PROSITE" id="PS00211">
    <property type="entry name" value="ABC_TRANSPORTER_1"/>
    <property type="match status" value="2"/>
</dbReference>
<dbReference type="PANTHER" id="PTHR43776:SF7">
    <property type="entry name" value="D,D-DIPEPTIDE TRANSPORT ATP-BINDING PROTEIN DDPF-RELATED"/>
    <property type="match status" value="1"/>
</dbReference>
<dbReference type="NCBIfam" id="TIGR01727">
    <property type="entry name" value="oligo_HPY"/>
    <property type="match status" value="2"/>
</dbReference>
<comment type="similarity">
    <text evidence="1">Belongs to the ABC transporter superfamily.</text>
</comment>
<feature type="domain" description="ABC transporter" evidence="5">
    <location>
        <begin position="5"/>
        <end position="255"/>
    </location>
</feature>
<dbReference type="Pfam" id="PF08352">
    <property type="entry name" value="oligo_HPY"/>
    <property type="match status" value="2"/>
</dbReference>
<dbReference type="SUPFAM" id="SSF52540">
    <property type="entry name" value="P-loop containing nucleoside triphosphate hydrolases"/>
    <property type="match status" value="2"/>
</dbReference>
<dbReference type="CDD" id="cd03257">
    <property type="entry name" value="ABC_NikE_OppD_transporters"/>
    <property type="match status" value="2"/>
</dbReference>
<protein>
    <submittedName>
        <fullName evidence="6">Peptide/nickel transport system ATP-binding protein</fullName>
    </submittedName>
</protein>
<dbReference type="NCBIfam" id="NF008453">
    <property type="entry name" value="PRK11308.1"/>
    <property type="match status" value="2"/>
</dbReference>
<evidence type="ECO:0000256" key="3">
    <source>
        <dbReference type="ARBA" id="ARBA00022741"/>
    </source>
</evidence>
<evidence type="ECO:0000256" key="4">
    <source>
        <dbReference type="ARBA" id="ARBA00022840"/>
    </source>
</evidence>
<evidence type="ECO:0000313" key="6">
    <source>
        <dbReference type="EMBL" id="SEP02638.1"/>
    </source>
</evidence>
<evidence type="ECO:0000256" key="2">
    <source>
        <dbReference type="ARBA" id="ARBA00022448"/>
    </source>
</evidence>
<keyword evidence="4 6" id="KW-0067">ATP-binding</keyword>
<evidence type="ECO:0000313" key="7">
    <source>
        <dbReference type="Proteomes" id="UP000198582"/>
    </source>
</evidence>
<dbReference type="EMBL" id="FOEF01000003">
    <property type="protein sequence ID" value="SEP02638.1"/>
    <property type="molecule type" value="Genomic_DNA"/>
</dbReference>
<dbReference type="GO" id="GO:0055085">
    <property type="term" value="P:transmembrane transport"/>
    <property type="evidence" value="ECO:0007669"/>
    <property type="project" value="UniProtKB-ARBA"/>
</dbReference>
<keyword evidence="2" id="KW-0813">Transport</keyword>
<accession>A0A1H8UJ51</accession>
<dbReference type="AlphaFoldDB" id="A0A1H8UJ51"/>
<dbReference type="STRING" id="394193.SAMN04489732_103280"/>
<dbReference type="FunFam" id="3.40.50.300:FF:000016">
    <property type="entry name" value="Oligopeptide ABC transporter ATP-binding component"/>
    <property type="match status" value="2"/>
</dbReference>
<keyword evidence="7" id="KW-1185">Reference proteome</keyword>
<dbReference type="OrthoDB" id="3169708at2"/>
<evidence type="ECO:0000256" key="1">
    <source>
        <dbReference type="ARBA" id="ARBA00005417"/>
    </source>
</evidence>
<feature type="domain" description="ABC transporter" evidence="5">
    <location>
        <begin position="355"/>
        <end position="606"/>
    </location>
</feature>
<dbReference type="Proteomes" id="UP000198582">
    <property type="component" value="Unassembled WGS sequence"/>
</dbReference>